<reference evidence="1 2" key="1">
    <citation type="submission" date="2022-04" db="EMBL/GenBank/DDBJ databases">
        <title>Genome sequence of C. roseum typestrain.</title>
        <authorList>
            <person name="Poehlein A."/>
            <person name="Schoch T."/>
            <person name="Duerre P."/>
            <person name="Daniel R."/>
        </authorList>
    </citation>
    <scope>NUCLEOTIDE SEQUENCE [LARGE SCALE GENOMIC DNA]</scope>
    <source>
        <strain evidence="1 2">DSM 7320</strain>
    </source>
</reference>
<evidence type="ECO:0000313" key="2">
    <source>
        <dbReference type="Proteomes" id="UP000190951"/>
    </source>
</evidence>
<accession>A0A1S8LPP8</accession>
<keyword evidence="2" id="KW-1185">Reference proteome</keyword>
<proteinExistence type="predicted"/>
<evidence type="ECO:0000313" key="1">
    <source>
        <dbReference type="EMBL" id="URZ10883.1"/>
    </source>
</evidence>
<organism evidence="1 2">
    <name type="scientific">Clostridium felsineum</name>
    <dbReference type="NCBI Taxonomy" id="36839"/>
    <lineage>
        <taxon>Bacteria</taxon>
        <taxon>Bacillati</taxon>
        <taxon>Bacillota</taxon>
        <taxon>Clostridia</taxon>
        <taxon>Eubacteriales</taxon>
        <taxon>Clostridiaceae</taxon>
        <taxon>Clostridium</taxon>
    </lineage>
</organism>
<dbReference type="STRING" id="84029.CROST_10130"/>
<dbReference type="KEGG" id="crw:CROST_015980"/>
<dbReference type="AlphaFoldDB" id="A0A1S8LPP8"/>
<dbReference type="EMBL" id="CP096983">
    <property type="protein sequence ID" value="URZ10883.1"/>
    <property type="molecule type" value="Genomic_DNA"/>
</dbReference>
<name>A0A1S8LPP8_9CLOT</name>
<gene>
    <name evidence="1" type="ORF">CROST_015980</name>
</gene>
<dbReference type="Proteomes" id="UP000190951">
    <property type="component" value="Chromosome"/>
</dbReference>
<sequence length="40" mass="4771">MYLFFKKHKLMFSMFLVGILFLGIAFMNTSIMAFYPGMPW</sequence>
<protein>
    <submittedName>
        <fullName evidence="1">Uncharacterized protein</fullName>
    </submittedName>
</protein>